<comment type="subcellular location">
    <subcellularLocation>
        <location evidence="1">Cell membrane</location>
    </subcellularLocation>
</comment>
<dbReference type="InterPro" id="IPR028894">
    <property type="entry name" value="RDH_dom"/>
</dbReference>
<keyword evidence="8" id="KW-0411">Iron-sulfur</keyword>
<dbReference type="InterPro" id="IPR012832">
    <property type="entry name" value="RDH"/>
</dbReference>
<dbReference type="GO" id="GO:0005886">
    <property type="term" value="C:plasma membrane"/>
    <property type="evidence" value="ECO:0007669"/>
    <property type="project" value="UniProtKB-SubCell"/>
</dbReference>
<dbReference type="OrthoDB" id="1809357at2"/>
<dbReference type="PROSITE" id="PS51318">
    <property type="entry name" value="TAT"/>
    <property type="match status" value="1"/>
</dbReference>
<keyword evidence="14" id="KW-1185">Reference proteome</keyword>
<dbReference type="InterPro" id="IPR006311">
    <property type="entry name" value="TAT_signal"/>
</dbReference>
<keyword evidence="4" id="KW-0479">Metal-binding</keyword>
<dbReference type="InterPro" id="IPR017900">
    <property type="entry name" value="4Fe4S_Fe_S_CS"/>
</dbReference>
<dbReference type="Proteomes" id="UP000006053">
    <property type="component" value="Chromosome"/>
</dbReference>
<dbReference type="KEGG" id="ddh:Desde_4095"/>
<dbReference type="PROSITE" id="PS51379">
    <property type="entry name" value="4FE4S_FER_2"/>
    <property type="match status" value="1"/>
</dbReference>
<keyword evidence="5" id="KW-0732">Signal</keyword>
<keyword evidence="2" id="KW-1003">Cell membrane</keyword>
<organism evidence="13 14">
    <name type="scientific">Desulfitobacterium dehalogenans (strain ATCC 51507 / DSM 9161 / JW/IU-DC1)</name>
    <dbReference type="NCBI Taxonomy" id="756499"/>
    <lineage>
        <taxon>Bacteria</taxon>
        <taxon>Bacillati</taxon>
        <taxon>Bacillota</taxon>
        <taxon>Clostridia</taxon>
        <taxon>Eubacteriales</taxon>
        <taxon>Desulfitobacteriaceae</taxon>
        <taxon>Desulfitobacterium</taxon>
    </lineage>
</organism>
<dbReference type="PANTHER" id="PTHR42827">
    <property type="entry name" value="IRON-SULFUR CLUSTER-BINDING PROTEIN-RELATED"/>
    <property type="match status" value="1"/>
</dbReference>
<proteinExistence type="predicted"/>
<dbReference type="SUPFAM" id="SSF54862">
    <property type="entry name" value="4Fe-4S ferredoxins"/>
    <property type="match status" value="1"/>
</dbReference>
<protein>
    <submittedName>
        <fullName evidence="13">Reductive dehalogenase</fullName>
    </submittedName>
</protein>
<evidence type="ECO:0000256" key="4">
    <source>
        <dbReference type="ARBA" id="ARBA00022723"/>
    </source>
</evidence>
<evidence type="ECO:0000256" key="6">
    <source>
        <dbReference type="ARBA" id="ARBA00022737"/>
    </source>
</evidence>
<evidence type="ECO:0000256" key="5">
    <source>
        <dbReference type="ARBA" id="ARBA00022729"/>
    </source>
</evidence>
<keyword evidence="3" id="KW-0004">4Fe-4S</keyword>
<dbReference type="eggNOG" id="COG1600">
    <property type="taxonomic scope" value="Bacteria"/>
</dbReference>
<dbReference type="RefSeq" id="WP_014795827.1">
    <property type="nucleotide sequence ID" value="NC_018017.1"/>
</dbReference>
<gene>
    <name evidence="13" type="ordered locus">Desde_4095</name>
</gene>
<comment type="cofactor">
    <cofactor evidence="10">
        <name>corrinoid</name>
        <dbReference type="ChEBI" id="CHEBI:33913"/>
    </cofactor>
</comment>
<keyword evidence="7" id="KW-0408">Iron</keyword>
<dbReference type="Pfam" id="PF13486">
    <property type="entry name" value="Dehalogenase"/>
    <property type="match status" value="1"/>
</dbReference>
<dbReference type="GO" id="GO:0051539">
    <property type="term" value="F:4 iron, 4 sulfur cluster binding"/>
    <property type="evidence" value="ECO:0007669"/>
    <property type="project" value="UniProtKB-KW"/>
</dbReference>
<dbReference type="EMBL" id="CP003348">
    <property type="protein sequence ID" value="AFM02356.1"/>
    <property type="molecule type" value="Genomic_DNA"/>
</dbReference>
<dbReference type="AlphaFoldDB" id="I4AEH1"/>
<dbReference type="GO" id="GO:0046872">
    <property type="term" value="F:metal ion binding"/>
    <property type="evidence" value="ECO:0007669"/>
    <property type="project" value="UniProtKB-KW"/>
</dbReference>
<evidence type="ECO:0000256" key="8">
    <source>
        <dbReference type="ARBA" id="ARBA00023014"/>
    </source>
</evidence>
<evidence type="ECO:0000313" key="14">
    <source>
        <dbReference type="Proteomes" id="UP000006053"/>
    </source>
</evidence>
<dbReference type="PANTHER" id="PTHR42827:SF1">
    <property type="entry name" value="IRON-SULFUR CLUSTER-BINDING PROTEIN"/>
    <property type="match status" value="1"/>
</dbReference>
<dbReference type="PROSITE" id="PS00198">
    <property type="entry name" value="4FE4S_FER_1"/>
    <property type="match status" value="1"/>
</dbReference>
<feature type="region of interest" description="Disordered" evidence="11">
    <location>
        <begin position="135"/>
        <end position="155"/>
    </location>
</feature>
<dbReference type="InterPro" id="IPR017896">
    <property type="entry name" value="4Fe4S_Fe-S-bd"/>
</dbReference>
<dbReference type="Pfam" id="PF12838">
    <property type="entry name" value="Fer4_7"/>
    <property type="match status" value="1"/>
</dbReference>
<evidence type="ECO:0000256" key="3">
    <source>
        <dbReference type="ARBA" id="ARBA00022485"/>
    </source>
</evidence>
<evidence type="ECO:0000259" key="12">
    <source>
        <dbReference type="PROSITE" id="PS51379"/>
    </source>
</evidence>
<evidence type="ECO:0000256" key="10">
    <source>
        <dbReference type="ARBA" id="ARBA00029374"/>
    </source>
</evidence>
<dbReference type="Gene3D" id="3.30.70.20">
    <property type="match status" value="1"/>
</dbReference>
<evidence type="ECO:0000256" key="2">
    <source>
        <dbReference type="ARBA" id="ARBA00022475"/>
    </source>
</evidence>
<name>I4AEH1_DESDJ</name>
<reference evidence="13 14" key="2">
    <citation type="journal article" date="2015" name="J. Bacteriol.">
        <title>Genomic, proteomic, and biochemical analysis of the organohalide respiratory pathway in Desulfitobacterium dehalogenans.</title>
        <authorList>
            <person name="Kruse T."/>
            <person name="van de Pas B.A."/>
            <person name="Atteia A."/>
            <person name="Krab K."/>
            <person name="Hagen W.R."/>
            <person name="Goodwin L."/>
            <person name="Chain P."/>
            <person name="Boeren S."/>
            <person name="Maphosa F."/>
            <person name="Schraa G."/>
            <person name="de Vos W.M."/>
            <person name="van der Oost J."/>
            <person name="Smidt H."/>
            <person name="Stams A.J."/>
        </authorList>
    </citation>
    <scope>NUCLEOTIDE SEQUENCE [LARGE SCALE GENOMIC DNA]</scope>
    <source>
        <strain evidence="14">ATCC 51507 / DSM 9161 / JW/IU-DC1</strain>
    </source>
</reference>
<reference evidence="14" key="1">
    <citation type="submission" date="2012-06" db="EMBL/GenBank/DDBJ databases">
        <title>Complete sequence of Desulfitobacterium dehalogenans ATCC 51507.</title>
        <authorList>
            <person name="Lucas S."/>
            <person name="Han J."/>
            <person name="Lapidus A."/>
            <person name="Cheng J.-F."/>
            <person name="Goodwin L."/>
            <person name="Pitluck S."/>
            <person name="Peters L."/>
            <person name="Ovchinnikova G."/>
            <person name="Teshima H."/>
            <person name="Detter J.C."/>
            <person name="Han C."/>
            <person name="Tapia R."/>
            <person name="Land M."/>
            <person name="Hauser L."/>
            <person name="Kyrpides N."/>
            <person name="Ivanova N."/>
            <person name="Pagani I."/>
            <person name="Kruse T."/>
            <person name="de Vos W.M."/>
            <person name="Smidt H."/>
            <person name="Woyke T."/>
        </authorList>
    </citation>
    <scope>NUCLEOTIDE SEQUENCE [LARGE SCALE GENOMIC DNA]</scope>
    <source>
        <strain evidence="14">ATCC 51507 / DSM 9161 / JW/IU-DC1</strain>
    </source>
</reference>
<feature type="domain" description="4Fe-4S ferredoxin-type" evidence="12">
    <location>
        <begin position="326"/>
        <end position="356"/>
    </location>
</feature>
<evidence type="ECO:0000313" key="13">
    <source>
        <dbReference type="EMBL" id="AFM02356.1"/>
    </source>
</evidence>
<dbReference type="STRING" id="756499.Desde_4095"/>
<sequence precursor="true">MPGQLTRRQLLKAIGFAGASLTLASTGILGAPGVTNAADATANAQESAKRYWWVKNVDKPTTEIDWQQMQRFREWQTTRGSLAKYRGEDFNKKMNQLQADNLLKFEKEGVPGYTTKDMALKAAVGYGQPSILFMGPQKASTPEERGVPRYEGTPEENSRMVTAALRHMGAATVGFVELETETTRKLVYQEEPAPTKKPIVFENIDVGYEDEKKLVIPEKARYAIVYTVQMSTETMKYGPTVLGSLTTSLSYTRLYTIYAQLHEFIRALGYHSYGATALNGFGIGPAFAVMAGLGELSRLNRIITPEYGPMVRVAVLTTDLPLAPTKPINFGVMDFCKDCKTCAEMCPSKALSMDRDPSWEIKGEWNNPGHRAYFEDSVLCRNYWNQCGTNCGICFSACPYAVDDDASLHRIVKGTIASTSMFNSVLVAADRMAFPAQPEQPLKNPEDWWKDTNLAEMGIDTRRGGRRI</sequence>
<dbReference type="NCBIfam" id="TIGR02486">
    <property type="entry name" value="RDH"/>
    <property type="match status" value="1"/>
</dbReference>
<accession>I4AEH1</accession>
<dbReference type="HOGENOM" id="CLU_036586_0_1_9"/>
<evidence type="ECO:0000256" key="1">
    <source>
        <dbReference type="ARBA" id="ARBA00004236"/>
    </source>
</evidence>
<evidence type="ECO:0000256" key="7">
    <source>
        <dbReference type="ARBA" id="ARBA00023004"/>
    </source>
</evidence>
<keyword evidence="6" id="KW-0677">Repeat</keyword>
<keyword evidence="9" id="KW-0472">Membrane</keyword>
<evidence type="ECO:0000256" key="11">
    <source>
        <dbReference type="SAM" id="MobiDB-lite"/>
    </source>
</evidence>
<evidence type="ECO:0000256" key="9">
    <source>
        <dbReference type="ARBA" id="ARBA00023136"/>
    </source>
</evidence>